<name>A0ACB8LHK6_CITSI</name>
<evidence type="ECO:0000313" key="1">
    <source>
        <dbReference type="EMBL" id="KAH9772932.1"/>
    </source>
</evidence>
<proteinExistence type="predicted"/>
<gene>
    <name evidence="1" type="ORF">KPL71_013189</name>
</gene>
<organism evidence="1 2">
    <name type="scientific">Citrus sinensis</name>
    <name type="common">Sweet orange</name>
    <name type="synonym">Citrus aurantium var. sinensis</name>
    <dbReference type="NCBI Taxonomy" id="2711"/>
    <lineage>
        <taxon>Eukaryota</taxon>
        <taxon>Viridiplantae</taxon>
        <taxon>Streptophyta</taxon>
        <taxon>Embryophyta</taxon>
        <taxon>Tracheophyta</taxon>
        <taxon>Spermatophyta</taxon>
        <taxon>Magnoliopsida</taxon>
        <taxon>eudicotyledons</taxon>
        <taxon>Gunneridae</taxon>
        <taxon>Pentapetalae</taxon>
        <taxon>rosids</taxon>
        <taxon>malvids</taxon>
        <taxon>Sapindales</taxon>
        <taxon>Rutaceae</taxon>
        <taxon>Aurantioideae</taxon>
        <taxon>Citrus</taxon>
    </lineage>
</organism>
<dbReference type="Proteomes" id="UP000829398">
    <property type="component" value="Chromosome 4"/>
</dbReference>
<evidence type="ECO:0000313" key="2">
    <source>
        <dbReference type="Proteomes" id="UP000829398"/>
    </source>
</evidence>
<reference evidence="2" key="1">
    <citation type="journal article" date="2023" name="Hortic. Res.">
        <title>A chromosome-level phased genome enabling allele-level studies in sweet orange: a case study on citrus Huanglongbing tolerance.</title>
        <authorList>
            <person name="Wu B."/>
            <person name="Yu Q."/>
            <person name="Deng Z."/>
            <person name="Duan Y."/>
            <person name="Luo F."/>
            <person name="Gmitter F. Jr."/>
        </authorList>
    </citation>
    <scope>NUCLEOTIDE SEQUENCE [LARGE SCALE GENOMIC DNA]</scope>
    <source>
        <strain evidence="2">cv. Valencia</strain>
    </source>
</reference>
<protein>
    <submittedName>
        <fullName evidence="1">Protein GLE1</fullName>
    </submittedName>
</protein>
<sequence>MYRGAIKLELRCPQKVDGIAIDPEPDWSFDALLSELNSLETRLNASSKPVPFTKTKSREISTGKSVESNARAFVIRVSDDELENDNERKGEEVHNGSLVAVKRFTCDALYLSESDDSDDDVTLGGESYLMDEVGLADGALVELTHQHQLGVKEEIRNLISTLETQLISENEQSNSALAQVEKDRDMRREMDRKNDTVYQRKIAEALDNHLTAVQRDHELKSQIEERKIRSDAAYEEAKRKERALQEEKIRQEKVKAEAEMQAKLRAEEAKRAALEAEKRAAKEAAEREAAENSKRITAGVSQDGARGRQPDDSSVIAGAQSRGSRSDGTKKLQSADFSSSDVGSTVRATESALNIEQKRLQKLKELDEENQSLKLSSNEDFSGYEKDISRLIRQIRGLKDNVRTKASELVKIFNNPLCPQSISLATFSKKVVSRCETPDDNVAMSCGYVIVLVASQNLYHPSWIPCRRASSKICTDSPGTGCVKTFLSELGWMVPQVMDILLGEFHRACIYTVPKHIVYSEAAFESEEAYYKTIGYREEDGKIESLENYLSRLKSYMRLYAALIQTEIPGVQNAHGLKEGWAWLARFLNALPANIYTAVALNAFLQLAGFALFKKYKSQFRKILDNIYDNFLNALKAREDSKLNLVIAEIQYYIEDKKFLEEPEGRTLQAPPLSSTLVPEADYQEYGRYHQYQEYGYQYH</sequence>
<keyword evidence="2" id="KW-1185">Reference proteome</keyword>
<accession>A0ACB8LHK6</accession>
<comment type="caution">
    <text evidence="1">The sequence shown here is derived from an EMBL/GenBank/DDBJ whole genome shotgun (WGS) entry which is preliminary data.</text>
</comment>
<dbReference type="EMBL" id="CM039173">
    <property type="protein sequence ID" value="KAH9772932.1"/>
    <property type="molecule type" value="Genomic_DNA"/>
</dbReference>